<dbReference type="InterPro" id="IPR019499">
    <property type="entry name" value="Val-tRNA_synth_tRNA-bd"/>
</dbReference>
<dbReference type="Pfam" id="PF08264">
    <property type="entry name" value="Anticodon_1"/>
    <property type="match status" value="1"/>
</dbReference>
<keyword evidence="4 12" id="KW-0547">Nucleotide-binding</keyword>
<keyword evidence="5 12" id="KW-0067">ATP-binding</keyword>
<dbReference type="Gene3D" id="1.10.287.380">
    <property type="entry name" value="Valyl-tRNA synthetase, C-terminal domain"/>
    <property type="match status" value="1"/>
</dbReference>
<dbReference type="InterPro" id="IPR009008">
    <property type="entry name" value="Val/Leu/Ile-tRNA-synth_edit"/>
</dbReference>
<organism evidence="17 18">
    <name type="scientific">Salix brachista</name>
    <dbReference type="NCBI Taxonomy" id="2182728"/>
    <lineage>
        <taxon>Eukaryota</taxon>
        <taxon>Viridiplantae</taxon>
        <taxon>Streptophyta</taxon>
        <taxon>Embryophyta</taxon>
        <taxon>Tracheophyta</taxon>
        <taxon>Spermatophyta</taxon>
        <taxon>Magnoliopsida</taxon>
        <taxon>eudicotyledons</taxon>
        <taxon>Gunneridae</taxon>
        <taxon>Pentapetalae</taxon>
        <taxon>rosids</taxon>
        <taxon>fabids</taxon>
        <taxon>Malpighiales</taxon>
        <taxon>Salicaceae</taxon>
        <taxon>Saliceae</taxon>
        <taxon>Salix</taxon>
    </lineage>
</organism>
<dbReference type="InterPro" id="IPR002300">
    <property type="entry name" value="aa-tRNA-synth_Ia"/>
</dbReference>
<dbReference type="SUPFAM" id="SSF47323">
    <property type="entry name" value="Anticodon-binding domain of a subclass of class I aminoacyl-tRNA synthetases"/>
    <property type="match status" value="1"/>
</dbReference>
<comment type="similarity">
    <text evidence="1 12">Belongs to the class-I aminoacyl-tRNA synthetase family.</text>
</comment>
<evidence type="ECO:0000313" key="17">
    <source>
        <dbReference type="EMBL" id="KAB5516684.1"/>
    </source>
</evidence>
<evidence type="ECO:0000256" key="8">
    <source>
        <dbReference type="ARBA" id="ARBA00023146"/>
    </source>
</evidence>
<dbReference type="InterPro" id="IPR001412">
    <property type="entry name" value="aa-tRNA-synth_I_CS"/>
</dbReference>
<dbReference type="FunFam" id="1.10.730.10:FF:000014">
    <property type="entry name" value="Valine--tRNA ligase"/>
    <property type="match status" value="1"/>
</dbReference>
<reference evidence="18" key="1">
    <citation type="journal article" date="2019" name="Gigascience">
        <title>De novo genome assembly of the endangered Acer yangbiense, a plant species with extremely small populations endemic to Yunnan Province, China.</title>
        <authorList>
            <person name="Yang J."/>
            <person name="Wariss H.M."/>
            <person name="Tao L."/>
            <person name="Zhang R."/>
            <person name="Yun Q."/>
            <person name="Hollingsworth P."/>
            <person name="Dao Z."/>
            <person name="Luo G."/>
            <person name="Guo H."/>
            <person name="Ma Y."/>
            <person name="Sun W."/>
        </authorList>
    </citation>
    <scope>NUCLEOTIDE SEQUENCE [LARGE SCALE GENOMIC DNA]</scope>
    <source>
        <strain evidence="18">cv. br00</strain>
    </source>
</reference>
<feature type="domain" description="Aminoacyl-tRNA synthetase class Ia" evidence="14">
    <location>
        <begin position="312"/>
        <end position="359"/>
    </location>
</feature>
<dbReference type="Pfam" id="PF00133">
    <property type="entry name" value="tRNA-synt_1"/>
    <property type="match status" value="3"/>
</dbReference>
<dbReference type="EC" id="6.1.1.9" evidence="2"/>
<dbReference type="PROSITE" id="PS00178">
    <property type="entry name" value="AA_TRNA_LIGASE_I"/>
    <property type="match status" value="1"/>
</dbReference>
<dbReference type="Proteomes" id="UP000326939">
    <property type="component" value="Chromosome 17"/>
</dbReference>
<evidence type="ECO:0000256" key="5">
    <source>
        <dbReference type="ARBA" id="ARBA00022840"/>
    </source>
</evidence>
<evidence type="ECO:0000256" key="2">
    <source>
        <dbReference type="ARBA" id="ARBA00013169"/>
    </source>
</evidence>
<dbReference type="GO" id="GO:0005829">
    <property type="term" value="C:cytosol"/>
    <property type="evidence" value="ECO:0007669"/>
    <property type="project" value="TreeGrafter"/>
</dbReference>
<dbReference type="InterPro" id="IPR014729">
    <property type="entry name" value="Rossmann-like_a/b/a_fold"/>
</dbReference>
<evidence type="ECO:0000256" key="11">
    <source>
        <dbReference type="RuleBase" id="RU003657"/>
    </source>
</evidence>
<name>A0A5N5JFD0_9ROSI</name>
<evidence type="ECO:0000256" key="12">
    <source>
        <dbReference type="RuleBase" id="RU363035"/>
    </source>
</evidence>
<keyword evidence="11" id="KW-0028">Amino-acid biosynthesis</keyword>
<keyword evidence="18" id="KW-1185">Reference proteome</keyword>
<sequence length="1311" mass="147564">MATGSSNLNAFASCSSKFLASRKVFSSSFFHGFQRLHGNRFIASFPSLHASSKSTSCLSIKCGVRFRPCIDIHKGKVKQIVGSTLRDSKEEDGSALVTNFESDKSAAEFANLYKEDGLVGGHVIMLGADDLSKAAAVEALHAYPVRLFLSQYVFNNGQMDLERLKDLVRVVGKQKLVLDLSCRKKDGRYAIVTDRWQKFSDVYLDKEVLEFLANYADEFLVHGVDVEGKRLGIDEELVALLGRHSPIPVTYAGGVTIMNDLERIKVAGDGRVDVTVGSALDIFGVAAAATENGVFTSPENAKSFDFSSEERIYNWWESQGFFKPTFDRGGDPFVVSMPPPNVTGSLHMGHAMFVALEDHTTAFEPPLSLFGNGLADFLSFNNSVRPVAASYMACRKDSYIFPVDIMVRYNRMKGRPTLWLPGTDHAGIATQLVVEKMLASEGIKRTDLSREEFTKRVWEWKEKYGGTITNQIKRLGASCDWTRERFTLDEQLSQAVIEAFIKLHEKGLIYQGIVLLLVELFFLFSPKGKRGVGIHILAFLILFTRLNQFIGPKEQGTACFQFVNLTVQGSYLVNWSPNLQTAVSDLEVEYSEEPGTLYHIKYRVAGQSDFLTVATTRPETLFGDVAIAVNPKDDRYSKFIGKMAIVPMTYGRHVPIIADRHVDKDFGTGVLKISPGHDHNDYYLARKLGLPILNVMNKDGTLNEVAGLYCGLDRFEARKKLWSELEETGLAVRKEPHISRVPRSQRGGEIIEPLVSKQWFVTMESLAEKALLAVEKGELTIMPERFEKFFYVAYLVLHNHIYNHWLSNIKDWCISRQLWWGHRIPVWYIVGKNCEEDYIVARNADEALEKAREKYGKNVEIYQDPDVLDTWFSSALWPFSTLGWPDVAAEDFKKFYPTTMLETGHDILFFWVARMVMMGIEFTGTVPFSYVYLHGLIRDSQGRKMSKTLGNVIDPLDTIKEFGTDALRFTISLGTAGQDLNLSTERLTANKSFTNKLWNAGKFVLQNLPSQTDESAWEAIKNCKFDKEESVLGLPLPECWVVSELHVLIDMVTASYDKFFFGDVGREIYDFFWSDFADWYIEASKARLYQSEADSASSEAQAVLLYVFENVLKLLHPFMPFVTEALWQTRAIRNARAEYSVEPAKRISASIVASEEVIQYISSNGCKFYHTLGDANKSVHLVASEGLEAYLPLADMVDLSAEVERLSKRLSKMQVEYDGLVARLSSQKFVEKAPEDVVRGVREKAAEAEEKINLTKNRLAFLKSSVLTSTPYNHLMSTRHLLSGGALAIMVYHLEKKLDIIVDSPISGSFA</sequence>
<feature type="domain" description="Aminoacyl-tRNA synthetase class Ia" evidence="14">
    <location>
        <begin position="567"/>
        <end position="983"/>
    </location>
</feature>
<dbReference type="InterPro" id="IPR013155">
    <property type="entry name" value="M/V/L/I-tRNA-synth_anticd-bd"/>
</dbReference>
<evidence type="ECO:0000256" key="1">
    <source>
        <dbReference type="ARBA" id="ARBA00005594"/>
    </source>
</evidence>
<keyword evidence="11" id="KW-0368">Histidine biosynthesis</keyword>
<dbReference type="PANTHER" id="PTHR11946:SF93">
    <property type="entry name" value="VALINE--TRNA LIGASE, CHLOROPLASTIC_MITOCHONDRIAL 2"/>
    <property type="match status" value="1"/>
</dbReference>
<evidence type="ECO:0000256" key="6">
    <source>
        <dbReference type="ARBA" id="ARBA00022917"/>
    </source>
</evidence>
<dbReference type="GO" id="GO:0009791">
    <property type="term" value="P:post-embryonic development"/>
    <property type="evidence" value="ECO:0007669"/>
    <property type="project" value="UniProtKB-ARBA"/>
</dbReference>
<keyword evidence="8 12" id="KW-0030">Aminoacyl-tRNA synthetase</keyword>
<proteinExistence type="inferred from homology"/>
<dbReference type="GO" id="GO:0006438">
    <property type="term" value="P:valyl-tRNA aminoacylation"/>
    <property type="evidence" value="ECO:0007669"/>
    <property type="project" value="InterPro"/>
</dbReference>
<dbReference type="SUPFAM" id="SSF51366">
    <property type="entry name" value="Ribulose-phoshate binding barrel"/>
    <property type="match status" value="1"/>
</dbReference>
<dbReference type="InterPro" id="IPR006062">
    <property type="entry name" value="His_biosynth"/>
</dbReference>
<dbReference type="GO" id="GO:0002161">
    <property type="term" value="F:aminoacyl-tRNA deacylase activity"/>
    <property type="evidence" value="ECO:0007669"/>
    <property type="project" value="InterPro"/>
</dbReference>
<evidence type="ECO:0000256" key="3">
    <source>
        <dbReference type="ARBA" id="ARBA00022598"/>
    </source>
</evidence>
<dbReference type="PRINTS" id="PR00986">
    <property type="entry name" value="TRNASYNTHVAL"/>
</dbReference>
<evidence type="ECO:0000259" key="14">
    <source>
        <dbReference type="Pfam" id="PF00133"/>
    </source>
</evidence>
<dbReference type="InterPro" id="IPR009080">
    <property type="entry name" value="tRNAsynth_Ia_anticodon-bd"/>
</dbReference>
<dbReference type="SUPFAM" id="SSF46589">
    <property type="entry name" value="tRNA-binding arm"/>
    <property type="match status" value="1"/>
</dbReference>
<keyword evidence="3 12" id="KW-0436">Ligase</keyword>
<dbReference type="EMBL" id="VDCV01000017">
    <property type="protein sequence ID" value="KAB5516684.1"/>
    <property type="molecule type" value="Genomic_DNA"/>
</dbReference>
<keyword evidence="6 12" id="KW-0648">Protein biosynthesis</keyword>
<dbReference type="CDD" id="cd04723">
    <property type="entry name" value="HisA_HisF"/>
    <property type="match status" value="1"/>
</dbReference>
<dbReference type="NCBIfam" id="NF004349">
    <property type="entry name" value="PRK05729.1"/>
    <property type="match status" value="1"/>
</dbReference>
<dbReference type="GO" id="GO:0005524">
    <property type="term" value="F:ATP binding"/>
    <property type="evidence" value="ECO:0007669"/>
    <property type="project" value="UniProtKB-KW"/>
</dbReference>
<dbReference type="SUPFAM" id="SSF52374">
    <property type="entry name" value="Nucleotidylyl transferase"/>
    <property type="match status" value="3"/>
</dbReference>
<dbReference type="Gene3D" id="3.20.20.70">
    <property type="entry name" value="Aldolase class I"/>
    <property type="match status" value="2"/>
</dbReference>
<evidence type="ECO:0000256" key="13">
    <source>
        <dbReference type="SAM" id="Coils"/>
    </source>
</evidence>
<dbReference type="GO" id="GO:0004832">
    <property type="term" value="F:valine-tRNA ligase activity"/>
    <property type="evidence" value="ECO:0007669"/>
    <property type="project" value="UniProtKB-EC"/>
</dbReference>
<dbReference type="FunFam" id="1.10.287.380:FF:000001">
    <property type="entry name" value="Valine--tRNA ligase"/>
    <property type="match status" value="1"/>
</dbReference>
<dbReference type="CDD" id="cd07962">
    <property type="entry name" value="Anticodon_Ia_Val"/>
    <property type="match status" value="1"/>
</dbReference>
<dbReference type="InterPro" id="IPR013785">
    <property type="entry name" value="Aldolase_TIM"/>
</dbReference>
<dbReference type="Pfam" id="PF00977">
    <property type="entry name" value="His_biosynth"/>
    <property type="match status" value="1"/>
</dbReference>
<dbReference type="NCBIfam" id="TIGR00422">
    <property type="entry name" value="valS"/>
    <property type="match status" value="1"/>
</dbReference>
<comment type="catalytic activity">
    <reaction evidence="10">
        <text>tRNA(Val) + L-valine + ATP = L-valyl-tRNA(Val) + AMP + diphosphate</text>
        <dbReference type="Rhea" id="RHEA:10704"/>
        <dbReference type="Rhea" id="RHEA-COMP:9672"/>
        <dbReference type="Rhea" id="RHEA-COMP:9708"/>
        <dbReference type="ChEBI" id="CHEBI:30616"/>
        <dbReference type="ChEBI" id="CHEBI:33019"/>
        <dbReference type="ChEBI" id="CHEBI:57762"/>
        <dbReference type="ChEBI" id="CHEBI:78442"/>
        <dbReference type="ChEBI" id="CHEBI:78537"/>
        <dbReference type="ChEBI" id="CHEBI:456215"/>
        <dbReference type="EC" id="6.1.1.9"/>
    </reaction>
</comment>
<dbReference type="InterPro" id="IPR033705">
    <property type="entry name" value="Anticodon_Ia_Val"/>
</dbReference>
<feature type="domain" description="Aminoacyl-tRNA synthetase class Ia" evidence="14">
    <location>
        <begin position="404"/>
        <end position="513"/>
    </location>
</feature>
<dbReference type="FunFam" id="3.40.50.620:FF:000126">
    <property type="entry name" value="Valine--tRNA ligase chloroplastic/mitochondrial 2"/>
    <property type="match status" value="1"/>
</dbReference>
<accession>A0A5N5JFD0</accession>
<comment type="caution">
    <text evidence="17">The sequence shown here is derived from an EMBL/GenBank/DDBJ whole genome shotgun (WGS) entry which is preliminary data.</text>
</comment>
<dbReference type="InterPro" id="IPR002303">
    <property type="entry name" value="Valyl-tRNA_ligase"/>
</dbReference>
<dbReference type="InterPro" id="IPR010978">
    <property type="entry name" value="tRNA-bd_arm"/>
</dbReference>
<dbReference type="Gene3D" id="1.10.730.10">
    <property type="entry name" value="Isoleucyl-tRNA Synthetase, Domain 1"/>
    <property type="match status" value="1"/>
</dbReference>
<evidence type="ECO:0000259" key="16">
    <source>
        <dbReference type="Pfam" id="PF10458"/>
    </source>
</evidence>
<evidence type="ECO:0000256" key="4">
    <source>
        <dbReference type="ARBA" id="ARBA00022741"/>
    </source>
</evidence>
<evidence type="ECO:0000256" key="7">
    <source>
        <dbReference type="ARBA" id="ARBA00023054"/>
    </source>
</evidence>
<gene>
    <name evidence="17" type="ORF">DKX38_027332</name>
</gene>
<dbReference type="Gene3D" id="3.40.50.620">
    <property type="entry name" value="HUPs"/>
    <property type="match status" value="4"/>
</dbReference>
<dbReference type="SUPFAM" id="SSF50677">
    <property type="entry name" value="ValRS/IleRS/LeuRS editing domain"/>
    <property type="match status" value="1"/>
</dbReference>
<dbReference type="InterPro" id="IPR011060">
    <property type="entry name" value="RibuloseP-bd_barrel"/>
</dbReference>
<dbReference type="HAMAP" id="MF_02004">
    <property type="entry name" value="Val_tRNA_synth_type1"/>
    <property type="match status" value="1"/>
</dbReference>
<feature type="domain" description="Valyl-tRNA synthetase tRNA-binding arm" evidence="16">
    <location>
        <begin position="1198"/>
        <end position="1262"/>
    </location>
</feature>
<feature type="domain" description="Methionyl/Valyl/Leucyl/Isoleucyl-tRNA synthetase anticodon-binding" evidence="15">
    <location>
        <begin position="1040"/>
        <end position="1137"/>
    </location>
</feature>
<evidence type="ECO:0000259" key="15">
    <source>
        <dbReference type="Pfam" id="PF08264"/>
    </source>
</evidence>
<evidence type="ECO:0000256" key="10">
    <source>
        <dbReference type="ARBA" id="ARBA00047552"/>
    </source>
</evidence>
<dbReference type="GO" id="GO:0048608">
    <property type="term" value="P:reproductive structure development"/>
    <property type="evidence" value="ECO:0007669"/>
    <property type="project" value="UniProtKB-ARBA"/>
</dbReference>
<dbReference type="Pfam" id="PF10458">
    <property type="entry name" value="Val_tRNA-synt_C"/>
    <property type="match status" value="1"/>
</dbReference>
<dbReference type="CDD" id="cd00817">
    <property type="entry name" value="ValRS_core"/>
    <property type="match status" value="1"/>
</dbReference>
<dbReference type="GO" id="GO:0000105">
    <property type="term" value="P:L-histidine biosynthetic process"/>
    <property type="evidence" value="ECO:0007669"/>
    <property type="project" value="UniProtKB-KW"/>
</dbReference>
<evidence type="ECO:0000313" key="18">
    <source>
        <dbReference type="Proteomes" id="UP000326939"/>
    </source>
</evidence>
<feature type="coiled-coil region" evidence="13">
    <location>
        <begin position="1196"/>
        <end position="1265"/>
    </location>
</feature>
<dbReference type="PANTHER" id="PTHR11946">
    <property type="entry name" value="VALYL-TRNA SYNTHETASES"/>
    <property type="match status" value="1"/>
</dbReference>
<evidence type="ECO:0000256" key="9">
    <source>
        <dbReference type="ARBA" id="ARBA00029936"/>
    </source>
</evidence>
<protein>
    <recommendedName>
        <fullName evidence="2">valine--tRNA ligase</fullName>
        <ecNumber evidence="2">6.1.1.9</ecNumber>
    </recommendedName>
    <alternativeName>
        <fullName evidence="9">Valyl-tRNA synthetase</fullName>
    </alternativeName>
</protein>
<keyword evidence="7 13" id="KW-0175">Coiled coil</keyword>
<dbReference type="InterPro" id="IPR037118">
    <property type="entry name" value="Val-tRNA_synth_C_sf"/>
</dbReference>
<dbReference type="Gene3D" id="3.90.740.10">
    <property type="entry name" value="Valyl/Leucyl/Isoleucyl-tRNA synthetase, editing domain"/>
    <property type="match status" value="2"/>
</dbReference>
<comment type="similarity">
    <text evidence="11">Belongs to the HisA/HisF family.</text>
</comment>